<evidence type="ECO:0000256" key="4">
    <source>
        <dbReference type="ARBA" id="ARBA00023136"/>
    </source>
</evidence>
<dbReference type="EMBL" id="PPEI02000003">
    <property type="protein sequence ID" value="PWN64916.1"/>
    <property type="molecule type" value="Genomic_DNA"/>
</dbReference>
<evidence type="ECO:0000256" key="3">
    <source>
        <dbReference type="ARBA" id="ARBA00022989"/>
    </source>
</evidence>
<dbReference type="GO" id="GO:0016020">
    <property type="term" value="C:membrane"/>
    <property type="evidence" value="ECO:0007669"/>
    <property type="project" value="UniProtKB-SubCell"/>
</dbReference>
<reference evidence="7" key="1">
    <citation type="submission" date="2018-04" db="EMBL/GenBank/DDBJ databases">
        <title>Draft Genome Sequences of Chryseobacterium lactis NCTC11390T isolated from milk, Chryseobacterium oncorhynchi 701B-08T from rainbow trout, and Chryseobacterium viscerum 687B-08T from diseased fish.</title>
        <authorList>
            <person name="Jeong J.-J."/>
            <person name="Lee Y.J."/>
            <person name="Pathiraja D."/>
            <person name="Park B."/>
            <person name="Choi I.-G."/>
            <person name="Kim K.D."/>
        </authorList>
    </citation>
    <scope>NUCLEOTIDE SEQUENCE [LARGE SCALE GENOMIC DNA]</scope>
    <source>
        <strain evidence="7">701B-08</strain>
    </source>
</reference>
<keyword evidence="2 5" id="KW-0812">Transmembrane</keyword>
<feature type="transmembrane region" description="Helical" evidence="5">
    <location>
        <begin position="128"/>
        <end position="151"/>
    </location>
</feature>
<comment type="caution">
    <text evidence="7">The sequence shown here is derived from an EMBL/GenBank/DDBJ whole genome shotgun (WGS) entry which is preliminary data.</text>
</comment>
<keyword evidence="8" id="KW-1185">Reference proteome</keyword>
<dbReference type="OrthoDB" id="9770329at2"/>
<evidence type="ECO:0000259" key="6">
    <source>
        <dbReference type="Pfam" id="PF04116"/>
    </source>
</evidence>
<dbReference type="GO" id="GO:0016491">
    <property type="term" value="F:oxidoreductase activity"/>
    <property type="evidence" value="ECO:0007669"/>
    <property type="project" value="InterPro"/>
</dbReference>
<dbReference type="InterPro" id="IPR006694">
    <property type="entry name" value="Fatty_acid_hydroxylase"/>
</dbReference>
<protein>
    <submittedName>
        <fullName evidence="7">Sterol desaturase family protein</fullName>
    </submittedName>
</protein>
<gene>
    <name evidence="7" type="ORF">C1638_012190</name>
</gene>
<evidence type="ECO:0000313" key="8">
    <source>
        <dbReference type="Proteomes" id="UP000236182"/>
    </source>
</evidence>
<comment type="subcellular location">
    <subcellularLocation>
        <location evidence="1">Membrane</location>
    </subcellularLocation>
</comment>
<dbReference type="InterPro" id="IPR050307">
    <property type="entry name" value="Sterol_Desaturase_Related"/>
</dbReference>
<evidence type="ECO:0000313" key="7">
    <source>
        <dbReference type="EMBL" id="PWN64916.1"/>
    </source>
</evidence>
<evidence type="ECO:0000256" key="1">
    <source>
        <dbReference type="ARBA" id="ARBA00004370"/>
    </source>
</evidence>
<sequence>MGFLQYFFLAGFCYWICYFLFKKALYNAKIQQQEVKKSDIAREVFHSAASSLIMAFMVFLVIYTPLNQFTKIYKNVDDYSVYWFVGSIFIGLVIHDTYFYWMHRLLHYRKIFKHVHLIHHKSTNPSPFAAYSFHFFEAVAEGLIVPLLLFIIPLHPLSISIFVVSSLIINVYGHLGYEVAPKWIRKSMIFKILNTSVHHNLHHNKFKGNYGLYFRFWDQIMKTENPDYVKTYDKIQEKRFGNEQ</sequence>
<feature type="transmembrane region" description="Helical" evidence="5">
    <location>
        <begin position="6"/>
        <end position="25"/>
    </location>
</feature>
<dbReference type="GO" id="GO:0008610">
    <property type="term" value="P:lipid biosynthetic process"/>
    <property type="evidence" value="ECO:0007669"/>
    <property type="project" value="InterPro"/>
</dbReference>
<feature type="domain" description="Fatty acid hydroxylase" evidence="6">
    <location>
        <begin position="89"/>
        <end position="223"/>
    </location>
</feature>
<accession>A0A316WX84</accession>
<dbReference type="Proteomes" id="UP000236182">
    <property type="component" value="Unassembled WGS sequence"/>
</dbReference>
<dbReference type="GO" id="GO:0005506">
    <property type="term" value="F:iron ion binding"/>
    <property type="evidence" value="ECO:0007669"/>
    <property type="project" value="InterPro"/>
</dbReference>
<feature type="transmembrane region" description="Helical" evidence="5">
    <location>
        <begin position="45"/>
        <end position="66"/>
    </location>
</feature>
<dbReference type="Pfam" id="PF04116">
    <property type="entry name" value="FA_hydroxylase"/>
    <property type="match status" value="1"/>
</dbReference>
<feature type="transmembrane region" description="Helical" evidence="5">
    <location>
        <begin position="157"/>
        <end position="177"/>
    </location>
</feature>
<dbReference type="AlphaFoldDB" id="A0A316WX84"/>
<feature type="transmembrane region" description="Helical" evidence="5">
    <location>
        <begin position="81"/>
        <end position="101"/>
    </location>
</feature>
<evidence type="ECO:0000256" key="2">
    <source>
        <dbReference type="ARBA" id="ARBA00022692"/>
    </source>
</evidence>
<name>A0A316WX84_9FLAO</name>
<keyword evidence="4 5" id="KW-0472">Membrane</keyword>
<keyword evidence="3 5" id="KW-1133">Transmembrane helix</keyword>
<evidence type="ECO:0000256" key="5">
    <source>
        <dbReference type="SAM" id="Phobius"/>
    </source>
</evidence>
<dbReference type="PANTHER" id="PTHR11863">
    <property type="entry name" value="STEROL DESATURASE"/>
    <property type="match status" value="1"/>
</dbReference>
<organism evidence="7 8">
    <name type="scientific">Chryseobacterium oncorhynchi</name>
    <dbReference type="NCBI Taxonomy" id="741074"/>
    <lineage>
        <taxon>Bacteria</taxon>
        <taxon>Pseudomonadati</taxon>
        <taxon>Bacteroidota</taxon>
        <taxon>Flavobacteriia</taxon>
        <taxon>Flavobacteriales</taxon>
        <taxon>Weeksellaceae</taxon>
        <taxon>Chryseobacterium group</taxon>
        <taxon>Chryseobacterium</taxon>
    </lineage>
</organism>
<proteinExistence type="predicted"/>